<dbReference type="SUPFAM" id="SSF48498">
    <property type="entry name" value="Tetracyclin repressor-like, C-terminal domain"/>
    <property type="match status" value="1"/>
</dbReference>
<evidence type="ECO:0000256" key="1">
    <source>
        <dbReference type="ARBA" id="ARBA00022491"/>
    </source>
</evidence>
<keyword evidence="1" id="KW-0678">Repressor</keyword>
<feature type="DNA-binding region" description="H-T-H motif" evidence="5">
    <location>
        <begin position="33"/>
        <end position="52"/>
    </location>
</feature>
<dbReference type="PANTHER" id="PTHR30055:SF175">
    <property type="entry name" value="HTH-TYPE TRANSCRIPTIONAL REPRESSOR KSTR2"/>
    <property type="match status" value="1"/>
</dbReference>
<dbReference type="PANTHER" id="PTHR30055">
    <property type="entry name" value="HTH-TYPE TRANSCRIPTIONAL REGULATOR RUTR"/>
    <property type="match status" value="1"/>
</dbReference>
<dbReference type="PRINTS" id="PR00455">
    <property type="entry name" value="HTHTETR"/>
</dbReference>
<dbReference type="SUPFAM" id="SSF46689">
    <property type="entry name" value="Homeodomain-like"/>
    <property type="match status" value="1"/>
</dbReference>
<dbReference type="InterPro" id="IPR036271">
    <property type="entry name" value="Tet_transcr_reg_TetR-rel_C_sf"/>
</dbReference>
<gene>
    <name evidence="7" type="ORF">D1345_20095</name>
</gene>
<dbReference type="EMBL" id="CP031968">
    <property type="protein sequence ID" value="AXT48324.1"/>
    <property type="molecule type" value="Genomic_DNA"/>
</dbReference>
<evidence type="ECO:0000313" key="8">
    <source>
        <dbReference type="Proteomes" id="UP000259465"/>
    </source>
</evidence>
<dbReference type="RefSeq" id="WP_081549181.1">
    <property type="nucleotide sequence ID" value="NZ_CP031968.1"/>
</dbReference>
<name>A0AAD0W9F1_9NEIS</name>
<sequence>MARTKSPNYEAQQQNILENAARLFAEQSFPSASIAQLAELCGMSKPLLYHYYRDKSHLLFDIADTYVDRLVGIVDEAARQGLPAEAHLRLLIERFMEEYASSRHYHMVLVQDVKFLGEADRRQVKAKQAGVVAAFAELIARLRPELSTEQVKPVTMTLFGMMNWTFTWFRADGAIDRAGMARIVSQLFLHGVYGCGEGTDHERAFEGAPR</sequence>
<feature type="domain" description="HTH tetR-type" evidence="6">
    <location>
        <begin position="10"/>
        <end position="70"/>
    </location>
</feature>
<dbReference type="Pfam" id="PF17932">
    <property type="entry name" value="TetR_C_24"/>
    <property type="match status" value="1"/>
</dbReference>
<keyword evidence="4" id="KW-0804">Transcription</keyword>
<dbReference type="InterPro" id="IPR001647">
    <property type="entry name" value="HTH_TetR"/>
</dbReference>
<evidence type="ECO:0000313" key="7">
    <source>
        <dbReference type="EMBL" id="AXT48324.1"/>
    </source>
</evidence>
<dbReference type="InterPro" id="IPR041490">
    <property type="entry name" value="KstR2_TetR_C"/>
</dbReference>
<evidence type="ECO:0000256" key="4">
    <source>
        <dbReference type="ARBA" id="ARBA00023163"/>
    </source>
</evidence>
<dbReference type="GO" id="GO:0000976">
    <property type="term" value="F:transcription cis-regulatory region binding"/>
    <property type="evidence" value="ECO:0007669"/>
    <property type="project" value="TreeGrafter"/>
</dbReference>
<dbReference type="PROSITE" id="PS50977">
    <property type="entry name" value="HTH_TETR_2"/>
    <property type="match status" value="1"/>
</dbReference>
<organism evidence="7 8">
    <name type="scientific">Chromobacterium rhizoryzae</name>
    <dbReference type="NCBI Taxonomy" id="1778675"/>
    <lineage>
        <taxon>Bacteria</taxon>
        <taxon>Pseudomonadati</taxon>
        <taxon>Pseudomonadota</taxon>
        <taxon>Betaproteobacteria</taxon>
        <taxon>Neisseriales</taxon>
        <taxon>Chromobacteriaceae</taxon>
        <taxon>Chromobacterium</taxon>
    </lineage>
</organism>
<keyword evidence="8" id="KW-1185">Reference proteome</keyword>
<evidence type="ECO:0000256" key="3">
    <source>
        <dbReference type="ARBA" id="ARBA00023125"/>
    </source>
</evidence>
<evidence type="ECO:0000256" key="2">
    <source>
        <dbReference type="ARBA" id="ARBA00023015"/>
    </source>
</evidence>
<evidence type="ECO:0000256" key="5">
    <source>
        <dbReference type="PROSITE-ProRule" id="PRU00335"/>
    </source>
</evidence>
<dbReference type="Pfam" id="PF00440">
    <property type="entry name" value="TetR_N"/>
    <property type="match status" value="1"/>
</dbReference>
<keyword evidence="3 5" id="KW-0238">DNA-binding</keyword>
<protein>
    <submittedName>
        <fullName evidence="7">TetR/AcrR family transcriptional regulator</fullName>
    </submittedName>
</protein>
<evidence type="ECO:0000259" key="6">
    <source>
        <dbReference type="PROSITE" id="PS50977"/>
    </source>
</evidence>
<proteinExistence type="predicted"/>
<dbReference type="KEGG" id="crz:D1345_20095"/>
<dbReference type="InterPro" id="IPR009057">
    <property type="entry name" value="Homeodomain-like_sf"/>
</dbReference>
<dbReference type="Gene3D" id="1.10.357.10">
    <property type="entry name" value="Tetracycline Repressor, domain 2"/>
    <property type="match status" value="1"/>
</dbReference>
<keyword evidence="2" id="KW-0805">Transcription regulation</keyword>
<accession>A0AAD0W9F1</accession>
<dbReference type="InterPro" id="IPR050109">
    <property type="entry name" value="HTH-type_TetR-like_transc_reg"/>
</dbReference>
<dbReference type="Proteomes" id="UP000259465">
    <property type="component" value="Chromosome"/>
</dbReference>
<dbReference type="GO" id="GO:0003700">
    <property type="term" value="F:DNA-binding transcription factor activity"/>
    <property type="evidence" value="ECO:0007669"/>
    <property type="project" value="TreeGrafter"/>
</dbReference>
<reference evidence="7 8" key="1">
    <citation type="submission" date="2018-08" db="EMBL/GenBank/DDBJ databases">
        <title>Complete genome sequence of JP2-74.</title>
        <authorList>
            <person name="Wu L."/>
        </authorList>
    </citation>
    <scope>NUCLEOTIDE SEQUENCE [LARGE SCALE GENOMIC DNA]</scope>
    <source>
        <strain evidence="7 8">JP2-74</strain>
    </source>
</reference>
<dbReference type="Gene3D" id="1.10.10.60">
    <property type="entry name" value="Homeodomain-like"/>
    <property type="match status" value="1"/>
</dbReference>
<dbReference type="AlphaFoldDB" id="A0AAD0W9F1"/>